<organism evidence="2 3">
    <name type="scientific">Streptomyces globisporus</name>
    <dbReference type="NCBI Taxonomy" id="1908"/>
    <lineage>
        <taxon>Bacteria</taxon>
        <taxon>Bacillati</taxon>
        <taxon>Actinomycetota</taxon>
        <taxon>Actinomycetes</taxon>
        <taxon>Kitasatosporales</taxon>
        <taxon>Streptomycetaceae</taxon>
        <taxon>Streptomyces</taxon>
    </lineage>
</organism>
<proteinExistence type="predicted"/>
<gene>
    <name evidence="2" type="ORF">SGL43_02613</name>
</gene>
<evidence type="ECO:0000313" key="2">
    <source>
        <dbReference type="EMBL" id="CAH9415595.1"/>
    </source>
</evidence>
<protein>
    <submittedName>
        <fullName evidence="2">Uncharacterized protein</fullName>
    </submittedName>
</protein>
<comment type="caution">
    <text evidence="2">The sequence shown here is derived from an EMBL/GenBank/DDBJ whole genome shotgun (WGS) entry which is preliminary data.</text>
</comment>
<evidence type="ECO:0000313" key="3">
    <source>
        <dbReference type="Proteomes" id="UP001154015"/>
    </source>
</evidence>
<feature type="region of interest" description="Disordered" evidence="1">
    <location>
        <begin position="1"/>
        <end position="44"/>
    </location>
</feature>
<dbReference type="Proteomes" id="UP001154015">
    <property type="component" value="Unassembled WGS sequence"/>
</dbReference>
<accession>A0ABN8V0X4</accession>
<evidence type="ECO:0000256" key="1">
    <source>
        <dbReference type="SAM" id="MobiDB-lite"/>
    </source>
</evidence>
<keyword evidence="3" id="KW-1185">Reference proteome</keyword>
<name>A0ABN8V0X4_STRGL</name>
<dbReference type="EMBL" id="CAKXYP010000006">
    <property type="protein sequence ID" value="CAH9415595.1"/>
    <property type="molecule type" value="Genomic_DNA"/>
</dbReference>
<reference evidence="2" key="1">
    <citation type="submission" date="2022-03" db="EMBL/GenBank/DDBJ databases">
        <authorList>
            <person name="Leyn A S."/>
        </authorList>
    </citation>
    <scope>NUCLEOTIDE SEQUENCE</scope>
    <source>
        <strain evidence="2">Streptomyces globisporus 4-3</strain>
    </source>
</reference>
<sequence>MRVLISHLSSLPGEPPAYEGANEKERLVRPGPARGTMAANLPPR</sequence>